<evidence type="ECO:0000256" key="3">
    <source>
        <dbReference type="ARBA" id="ARBA00022801"/>
    </source>
</evidence>
<evidence type="ECO:0000256" key="4">
    <source>
        <dbReference type="ARBA" id="ARBA00023134"/>
    </source>
</evidence>
<dbReference type="InterPro" id="IPR027417">
    <property type="entry name" value="P-loop_NTPase"/>
</dbReference>
<dbReference type="CDD" id="cd09912">
    <property type="entry name" value="DLP_2"/>
    <property type="match status" value="2"/>
</dbReference>
<name>A0A4S4C141_9BACL</name>
<comment type="subcellular location">
    <subcellularLocation>
        <location evidence="1">Membrane</location>
    </subcellularLocation>
</comment>
<feature type="compositionally biased region" description="Low complexity" evidence="6">
    <location>
        <begin position="510"/>
        <end position="522"/>
    </location>
</feature>
<dbReference type="Gene3D" id="3.40.50.300">
    <property type="entry name" value="P-loop containing nucleotide triphosphate hydrolases"/>
    <property type="match status" value="2"/>
</dbReference>
<feature type="region of interest" description="Disordered" evidence="6">
    <location>
        <begin position="492"/>
        <end position="525"/>
    </location>
</feature>
<feature type="domain" description="Dynamin N-terminal" evidence="7">
    <location>
        <begin position="53"/>
        <end position="206"/>
    </location>
</feature>
<dbReference type="AlphaFoldDB" id="A0A4S4C141"/>
<evidence type="ECO:0000256" key="2">
    <source>
        <dbReference type="ARBA" id="ARBA00022741"/>
    </source>
</evidence>
<accession>A0A4S4C141</accession>
<proteinExistence type="predicted"/>
<evidence type="ECO:0000313" key="9">
    <source>
        <dbReference type="Proteomes" id="UP000310636"/>
    </source>
</evidence>
<keyword evidence="9" id="KW-1185">Reference proteome</keyword>
<dbReference type="PANTHER" id="PTHR10465">
    <property type="entry name" value="TRANSMEMBRANE GTPASE FZO1"/>
    <property type="match status" value="1"/>
</dbReference>
<keyword evidence="5" id="KW-0472">Membrane</keyword>
<feature type="domain" description="Dynamin N-terminal" evidence="7">
    <location>
        <begin position="646"/>
        <end position="873"/>
    </location>
</feature>
<evidence type="ECO:0000256" key="6">
    <source>
        <dbReference type="SAM" id="MobiDB-lite"/>
    </source>
</evidence>
<dbReference type="PANTHER" id="PTHR10465:SF0">
    <property type="entry name" value="SARCALUMENIN"/>
    <property type="match status" value="1"/>
</dbReference>
<dbReference type="SUPFAM" id="SSF52540">
    <property type="entry name" value="P-loop containing nucleoside triphosphate hydrolases"/>
    <property type="match status" value="2"/>
</dbReference>
<dbReference type="Proteomes" id="UP000310636">
    <property type="component" value="Unassembled WGS sequence"/>
</dbReference>
<dbReference type="OrthoDB" id="5477114at2"/>
<evidence type="ECO:0000256" key="5">
    <source>
        <dbReference type="ARBA" id="ARBA00023136"/>
    </source>
</evidence>
<dbReference type="RefSeq" id="WP_136369408.1">
    <property type="nucleotide sequence ID" value="NZ_SSOB01000009.1"/>
</dbReference>
<dbReference type="GO" id="GO:0016020">
    <property type="term" value="C:membrane"/>
    <property type="evidence" value="ECO:0007669"/>
    <property type="project" value="UniProtKB-SubCell"/>
</dbReference>
<gene>
    <name evidence="8" type="ORF">E6C55_08770</name>
</gene>
<dbReference type="Pfam" id="PF00350">
    <property type="entry name" value="Dynamin_N"/>
    <property type="match status" value="2"/>
</dbReference>
<evidence type="ECO:0000259" key="7">
    <source>
        <dbReference type="Pfam" id="PF00350"/>
    </source>
</evidence>
<organism evidence="8 9">
    <name type="scientific">Cohnella fermenti</name>
    <dbReference type="NCBI Taxonomy" id="2565925"/>
    <lineage>
        <taxon>Bacteria</taxon>
        <taxon>Bacillati</taxon>
        <taxon>Bacillota</taxon>
        <taxon>Bacilli</taxon>
        <taxon>Bacillales</taxon>
        <taxon>Paenibacillaceae</taxon>
        <taxon>Cohnella</taxon>
    </lineage>
</organism>
<evidence type="ECO:0000256" key="1">
    <source>
        <dbReference type="ARBA" id="ARBA00004370"/>
    </source>
</evidence>
<dbReference type="GO" id="GO:0003924">
    <property type="term" value="F:GTPase activity"/>
    <property type="evidence" value="ECO:0007669"/>
    <property type="project" value="InterPro"/>
</dbReference>
<dbReference type="InterPro" id="IPR045063">
    <property type="entry name" value="Dynamin_N"/>
</dbReference>
<keyword evidence="3" id="KW-0378">Hydrolase</keyword>
<dbReference type="GO" id="GO:0005525">
    <property type="term" value="F:GTP binding"/>
    <property type="evidence" value="ECO:0007669"/>
    <property type="project" value="UniProtKB-KW"/>
</dbReference>
<dbReference type="InterPro" id="IPR027094">
    <property type="entry name" value="Mitofusin_fam"/>
</dbReference>
<evidence type="ECO:0000313" key="8">
    <source>
        <dbReference type="EMBL" id="THF81198.1"/>
    </source>
</evidence>
<sequence>MTLHGTDTNQMELTKYGNALRRMGETAGAAGDGIQEEKFGELADKLDRGLLTIAFCGHFSAGKSTLVNALMEAPLLPSSPIPTTANVVTVRDGEPGAHVLFRAKDGSVVETPNLPVERLSDLAIDGEGVASIDVTYPVPLLRGGLALVDTPGVDSTDGAHRAATESALHLADVVFFVSDYNHVLSEVNFRFMRTLHRWGKPTYLIVNMIDKHREEEVGFAAFRDGLRQAMSNWQIEPAGILFLSLREPEHPLSQWEELIGVIEALKPLRAPLMLRSAGRSAEYLAEQFREHVKQGHAERANELAEQAGGLEEIARLGAQRERVEARLAELDAEGETRLLGFRDRLDKLLGNANLTPAETRERVREVLECLQSGFKAGGWFGGAAKTEAERERRLQELARDLNGQLAANVQSHVAELLRQDAKEIGRSGPELEAKLEKLTPVVAPDWIRQVAKPGAAADGQATLHFSSELSAALKGLVRREALLLAEELDEARKPAREAERGTLLAERGQLSSGEEAAAQLAALEEEEREAERGLLSLLPDAPEAANAVLPAPREIDAAELATRTDWARGETAAVPIAEAAGAERGALNRAAGEPAQPETAFIGAQQGAAELLERAAGLLAPFPMLRKQAEGLKAKAERFRANRFTIALFGAFSAGKSSFANALVGMPALPVSPNPTTATINRIVPPEDGYPHGTALIRMKTAEAMQEDVIHSLNRIGIPEKDIEGAAGDVGSLLRLAARMSPDELHPKGRPHLAFLRAAASGWSRYGEKLGLELKAEEEEYRRFVAEEEASCFVTSADLHIDAPLTRSGAVLVDTPGADSINARHTGVAFQYIKDADAVLFVTYYNHAFTEADRNFLNQLGSVKDVFELDKMFFLINAADLASSREELDSVAEHVETQLLKHGIRKPRLYPVSSLNGLRAKRERSAAALQASGLAAFEKAFREFSEEELGGLAVAAAQKELARIDGLLAKLLESANEDAATREARKQRMLGVARELQERMESSKNEAAVQPIVQEMGDQLYHLRQRVKYRFGEHFMAAFHPSVLQDDGRDLKKLLPACWADLQRSVGEDLLQELRSAGLRVENALHKLVARRIEEEAAAASLDGFVPEAPAKSKLELPLSEPFPSALGVDAKRLWNAFRSPKHFFEKNAKAALREELEAELLREADVWLEQVKQVWTERTAAAFRTDSARAAEGLAGELTAFAQGLEITIGEAGEERKLDDLRKQWATITLSSQKVHV</sequence>
<dbReference type="EMBL" id="SSOB01000009">
    <property type="protein sequence ID" value="THF81198.1"/>
    <property type="molecule type" value="Genomic_DNA"/>
</dbReference>
<protein>
    <submittedName>
        <fullName evidence="8">Dynamin</fullName>
    </submittedName>
</protein>
<comment type="caution">
    <text evidence="8">The sequence shown here is derived from an EMBL/GenBank/DDBJ whole genome shotgun (WGS) entry which is preliminary data.</text>
</comment>
<reference evidence="8 9" key="1">
    <citation type="submission" date="2019-04" db="EMBL/GenBank/DDBJ databases">
        <title>Cohnella sp. nov. isolated from preserved vegetables.</title>
        <authorList>
            <person name="Lin S.-Y."/>
            <person name="Hung M.-H."/>
            <person name="Young C.-C."/>
        </authorList>
    </citation>
    <scope>NUCLEOTIDE SEQUENCE [LARGE SCALE GENOMIC DNA]</scope>
    <source>
        <strain evidence="8 9">CC-MHH1044</strain>
    </source>
</reference>
<keyword evidence="2" id="KW-0547">Nucleotide-binding</keyword>
<keyword evidence="4" id="KW-0342">GTP-binding</keyword>